<protein>
    <submittedName>
        <fullName evidence="1">Uncharacterized protein</fullName>
    </submittedName>
</protein>
<dbReference type="EMBL" id="BPLR01016091">
    <property type="protein sequence ID" value="GIY81185.1"/>
    <property type="molecule type" value="Genomic_DNA"/>
</dbReference>
<evidence type="ECO:0000313" key="1">
    <source>
        <dbReference type="EMBL" id="GIY81185.1"/>
    </source>
</evidence>
<keyword evidence="2" id="KW-1185">Reference proteome</keyword>
<comment type="caution">
    <text evidence="1">The sequence shown here is derived from an EMBL/GenBank/DDBJ whole genome shotgun (WGS) entry which is preliminary data.</text>
</comment>
<dbReference type="Proteomes" id="UP001054945">
    <property type="component" value="Unassembled WGS sequence"/>
</dbReference>
<gene>
    <name evidence="1" type="ORF">CEXT_108911</name>
</gene>
<evidence type="ECO:0000313" key="2">
    <source>
        <dbReference type="Proteomes" id="UP001054945"/>
    </source>
</evidence>
<name>A0AAV4WGL9_CAEEX</name>
<sequence>MIRKKLHNTRLHTVTFDENSAIHLRKKRNRDKILDKTAFIYTVHFKDPRFKVRSKINFGRQNLMWRNLMRAPNIFRRMQLDPKQIFHSHLTRPFCRR</sequence>
<accession>A0AAV4WGL9</accession>
<reference evidence="1 2" key="1">
    <citation type="submission" date="2021-06" db="EMBL/GenBank/DDBJ databases">
        <title>Caerostris extrusa draft genome.</title>
        <authorList>
            <person name="Kono N."/>
            <person name="Arakawa K."/>
        </authorList>
    </citation>
    <scope>NUCLEOTIDE SEQUENCE [LARGE SCALE GENOMIC DNA]</scope>
</reference>
<organism evidence="1 2">
    <name type="scientific">Caerostris extrusa</name>
    <name type="common">Bark spider</name>
    <name type="synonym">Caerostris bankana</name>
    <dbReference type="NCBI Taxonomy" id="172846"/>
    <lineage>
        <taxon>Eukaryota</taxon>
        <taxon>Metazoa</taxon>
        <taxon>Ecdysozoa</taxon>
        <taxon>Arthropoda</taxon>
        <taxon>Chelicerata</taxon>
        <taxon>Arachnida</taxon>
        <taxon>Araneae</taxon>
        <taxon>Araneomorphae</taxon>
        <taxon>Entelegynae</taxon>
        <taxon>Araneoidea</taxon>
        <taxon>Araneidae</taxon>
        <taxon>Caerostris</taxon>
    </lineage>
</organism>
<dbReference type="AlphaFoldDB" id="A0AAV4WGL9"/>
<proteinExistence type="predicted"/>